<keyword evidence="4" id="KW-1185">Reference proteome</keyword>
<dbReference type="GO" id="GO:0052689">
    <property type="term" value="F:carboxylic ester hydrolase activity"/>
    <property type="evidence" value="ECO:0007669"/>
    <property type="project" value="TreeGrafter"/>
</dbReference>
<proteinExistence type="inferred from homology"/>
<evidence type="ECO:0000256" key="1">
    <source>
        <dbReference type="ARBA" id="ARBA00006499"/>
    </source>
</evidence>
<sequence>MSDNLSELTEHPKPFMVLPTKTHTHTVVLLHGLSTNGVSFGTDFMENALNAEGSTLPQAFPHVRFVFPSGAPRRCTAFGGNLMHVWFDITTIADRTIGEDKQIEGLAESTTYLCRLIREEIASLELVGRGMEDLALGGFSQGCATSIWVLLNMGLKLGGYVGMSGWLPFRRQIDSVMKVGTYQKAQRLAALDYMRNTVPIPYLNHCPTSERLKGLATHVFLGHGTKDVKVRTAWGEDMRDTLRSLDVDVVWKEYEALEHWYRVPDEVEDISGFLRSAFLQETVS</sequence>
<gene>
    <name evidence="3" type="ORF">JMJ35_002755</name>
</gene>
<evidence type="ECO:0000259" key="2">
    <source>
        <dbReference type="Pfam" id="PF02230"/>
    </source>
</evidence>
<dbReference type="AlphaFoldDB" id="A0AA39R8F3"/>
<evidence type="ECO:0000313" key="4">
    <source>
        <dbReference type="Proteomes" id="UP001166286"/>
    </source>
</evidence>
<evidence type="ECO:0000313" key="3">
    <source>
        <dbReference type="EMBL" id="KAK0515376.1"/>
    </source>
</evidence>
<dbReference type="Pfam" id="PF02230">
    <property type="entry name" value="Abhydrolase_2"/>
    <property type="match status" value="1"/>
</dbReference>
<protein>
    <recommendedName>
        <fullName evidence="2">Phospholipase/carboxylesterase/thioesterase domain-containing protein</fullName>
    </recommendedName>
</protein>
<dbReference type="GO" id="GO:0008474">
    <property type="term" value="F:palmitoyl-(protein) hydrolase activity"/>
    <property type="evidence" value="ECO:0007669"/>
    <property type="project" value="TreeGrafter"/>
</dbReference>
<name>A0AA39R8F3_9LECA</name>
<comment type="similarity">
    <text evidence="1">Belongs to the AB hydrolase superfamily. AB hydrolase 2 family.</text>
</comment>
<dbReference type="InterPro" id="IPR029058">
    <property type="entry name" value="AB_hydrolase_fold"/>
</dbReference>
<dbReference type="InterPro" id="IPR050565">
    <property type="entry name" value="LYPA1-2/EST-like"/>
</dbReference>
<accession>A0AA39R8F3</accession>
<dbReference type="Gene3D" id="3.40.50.1820">
    <property type="entry name" value="alpha/beta hydrolase"/>
    <property type="match status" value="1"/>
</dbReference>
<dbReference type="EMBL" id="JAFEKC020000004">
    <property type="protein sequence ID" value="KAK0515376.1"/>
    <property type="molecule type" value="Genomic_DNA"/>
</dbReference>
<dbReference type="PANTHER" id="PTHR10655:SF63">
    <property type="entry name" value="PHOSPHOLIPASE_CARBOXYLESTERASE_THIOESTERASE DOMAIN-CONTAINING PROTEIN"/>
    <property type="match status" value="1"/>
</dbReference>
<dbReference type="InterPro" id="IPR003140">
    <property type="entry name" value="PLipase/COase/thioEstase"/>
</dbReference>
<dbReference type="SUPFAM" id="SSF53474">
    <property type="entry name" value="alpha/beta-Hydrolases"/>
    <property type="match status" value="1"/>
</dbReference>
<dbReference type="GO" id="GO:0005737">
    <property type="term" value="C:cytoplasm"/>
    <property type="evidence" value="ECO:0007669"/>
    <property type="project" value="TreeGrafter"/>
</dbReference>
<comment type="caution">
    <text evidence="3">The sequence shown here is derived from an EMBL/GenBank/DDBJ whole genome shotgun (WGS) entry which is preliminary data.</text>
</comment>
<feature type="domain" description="Phospholipase/carboxylesterase/thioesterase" evidence="2">
    <location>
        <begin position="14"/>
        <end position="175"/>
    </location>
</feature>
<organism evidence="3 4">
    <name type="scientific">Cladonia borealis</name>
    <dbReference type="NCBI Taxonomy" id="184061"/>
    <lineage>
        <taxon>Eukaryota</taxon>
        <taxon>Fungi</taxon>
        <taxon>Dikarya</taxon>
        <taxon>Ascomycota</taxon>
        <taxon>Pezizomycotina</taxon>
        <taxon>Lecanoromycetes</taxon>
        <taxon>OSLEUM clade</taxon>
        <taxon>Lecanoromycetidae</taxon>
        <taxon>Lecanorales</taxon>
        <taxon>Lecanorineae</taxon>
        <taxon>Cladoniaceae</taxon>
        <taxon>Cladonia</taxon>
    </lineage>
</organism>
<dbReference type="PANTHER" id="PTHR10655">
    <property type="entry name" value="LYSOPHOSPHOLIPASE-RELATED"/>
    <property type="match status" value="1"/>
</dbReference>
<reference evidence="3" key="1">
    <citation type="submission" date="2023-03" db="EMBL/GenBank/DDBJ databases">
        <title>Complete genome of Cladonia borealis.</title>
        <authorList>
            <person name="Park H."/>
        </authorList>
    </citation>
    <scope>NUCLEOTIDE SEQUENCE</scope>
    <source>
        <strain evidence="3">ANT050790</strain>
    </source>
</reference>
<dbReference type="Proteomes" id="UP001166286">
    <property type="component" value="Unassembled WGS sequence"/>
</dbReference>